<keyword evidence="3" id="KW-1185">Reference proteome</keyword>
<dbReference type="PANTHER" id="PTHR31264:SF19">
    <property type="entry name" value="F-BOX DOMAIN-CONTAINING PROTEIN"/>
    <property type="match status" value="1"/>
</dbReference>
<accession>A0A8R7VAL3</accession>
<reference evidence="2" key="2">
    <citation type="submission" date="2018-03" db="EMBL/GenBank/DDBJ databases">
        <title>The Triticum urartu genome reveals the dynamic nature of wheat genome evolution.</title>
        <authorList>
            <person name="Ling H."/>
            <person name="Ma B."/>
            <person name="Shi X."/>
            <person name="Liu H."/>
            <person name="Dong L."/>
            <person name="Sun H."/>
            <person name="Cao Y."/>
            <person name="Gao Q."/>
            <person name="Zheng S."/>
            <person name="Li Y."/>
            <person name="Yu Y."/>
            <person name="Du H."/>
            <person name="Qi M."/>
            <person name="Li Y."/>
            <person name="Yu H."/>
            <person name="Cui Y."/>
            <person name="Wang N."/>
            <person name="Chen C."/>
            <person name="Wu H."/>
            <person name="Zhao Y."/>
            <person name="Zhang J."/>
            <person name="Li Y."/>
            <person name="Zhou W."/>
            <person name="Zhang B."/>
            <person name="Hu W."/>
            <person name="Eijk M."/>
            <person name="Tang J."/>
            <person name="Witsenboer H."/>
            <person name="Zhao S."/>
            <person name="Li Z."/>
            <person name="Zhang A."/>
            <person name="Wang D."/>
            <person name="Liang C."/>
        </authorList>
    </citation>
    <scope>NUCLEOTIDE SEQUENCE [LARGE SCALE GENOMIC DNA]</scope>
    <source>
        <strain evidence="2">cv. G1812</strain>
    </source>
</reference>
<proteinExistence type="predicted"/>
<dbReference type="SUPFAM" id="SSF81383">
    <property type="entry name" value="F-box domain"/>
    <property type="match status" value="1"/>
</dbReference>
<sequence length="176" mass="19537">MDPPPLASIPVPGDLLEEIILRLPTPDTLARASAACTSFRRVIKGRPFRHRFRALHRPPLLGFMDADGFHPAQAPHPSALLAGALARYAADFSFIPAVVSSSSYFVPPGVQEDNGEGPRWRPRDVRDSRVLLDWTYFQPRDVQMWIYPDGSGVSILKDSRELGDRERCAARHGPNG</sequence>
<dbReference type="Gramene" id="TuG1812G0700005964.01.T01">
    <property type="protein sequence ID" value="TuG1812G0700005964.01.T01.cds251293"/>
    <property type="gene ID" value="TuG1812G0700005964.01"/>
</dbReference>
<dbReference type="EnsemblPlants" id="TuG1812G0700005964.01.T01">
    <property type="protein sequence ID" value="TuG1812G0700005964.01.T01.cds251293"/>
    <property type="gene ID" value="TuG1812G0700005964.01"/>
</dbReference>
<dbReference type="Pfam" id="PF00646">
    <property type="entry name" value="F-box"/>
    <property type="match status" value="1"/>
</dbReference>
<evidence type="ECO:0000313" key="3">
    <source>
        <dbReference type="Proteomes" id="UP000015106"/>
    </source>
</evidence>
<dbReference type="PANTHER" id="PTHR31264">
    <property type="entry name" value="OS07G0554500 PROTEIN-RELATED"/>
    <property type="match status" value="1"/>
</dbReference>
<evidence type="ECO:0000313" key="2">
    <source>
        <dbReference type="EnsemblPlants" id="TuG1812G0700005964.01.T01.cds251293"/>
    </source>
</evidence>
<name>A0A8R7VAL3_TRIUA</name>
<dbReference type="SMART" id="SM00256">
    <property type="entry name" value="FBOX"/>
    <property type="match status" value="1"/>
</dbReference>
<dbReference type="PROSITE" id="PS50181">
    <property type="entry name" value="FBOX"/>
    <property type="match status" value="1"/>
</dbReference>
<dbReference type="InterPro" id="IPR001810">
    <property type="entry name" value="F-box_dom"/>
</dbReference>
<organism evidence="2 3">
    <name type="scientific">Triticum urartu</name>
    <name type="common">Red wild einkorn</name>
    <name type="synonym">Crithodium urartu</name>
    <dbReference type="NCBI Taxonomy" id="4572"/>
    <lineage>
        <taxon>Eukaryota</taxon>
        <taxon>Viridiplantae</taxon>
        <taxon>Streptophyta</taxon>
        <taxon>Embryophyta</taxon>
        <taxon>Tracheophyta</taxon>
        <taxon>Spermatophyta</taxon>
        <taxon>Magnoliopsida</taxon>
        <taxon>Liliopsida</taxon>
        <taxon>Poales</taxon>
        <taxon>Poaceae</taxon>
        <taxon>BOP clade</taxon>
        <taxon>Pooideae</taxon>
        <taxon>Triticodae</taxon>
        <taxon>Triticeae</taxon>
        <taxon>Triticinae</taxon>
        <taxon>Triticum</taxon>
    </lineage>
</organism>
<dbReference type="Proteomes" id="UP000015106">
    <property type="component" value="Chromosome 7"/>
</dbReference>
<reference evidence="3" key="1">
    <citation type="journal article" date="2013" name="Nature">
        <title>Draft genome of the wheat A-genome progenitor Triticum urartu.</title>
        <authorList>
            <person name="Ling H.Q."/>
            <person name="Zhao S."/>
            <person name="Liu D."/>
            <person name="Wang J."/>
            <person name="Sun H."/>
            <person name="Zhang C."/>
            <person name="Fan H."/>
            <person name="Li D."/>
            <person name="Dong L."/>
            <person name="Tao Y."/>
            <person name="Gao C."/>
            <person name="Wu H."/>
            <person name="Li Y."/>
            <person name="Cui Y."/>
            <person name="Guo X."/>
            <person name="Zheng S."/>
            <person name="Wang B."/>
            <person name="Yu K."/>
            <person name="Liang Q."/>
            <person name="Yang W."/>
            <person name="Lou X."/>
            <person name="Chen J."/>
            <person name="Feng M."/>
            <person name="Jian J."/>
            <person name="Zhang X."/>
            <person name="Luo G."/>
            <person name="Jiang Y."/>
            <person name="Liu J."/>
            <person name="Wang Z."/>
            <person name="Sha Y."/>
            <person name="Zhang B."/>
            <person name="Wu H."/>
            <person name="Tang D."/>
            <person name="Shen Q."/>
            <person name="Xue P."/>
            <person name="Zou S."/>
            <person name="Wang X."/>
            <person name="Liu X."/>
            <person name="Wang F."/>
            <person name="Yang Y."/>
            <person name="An X."/>
            <person name="Dong Z."/>
            <person name="Zhang K."/>
            <person name="Zhang X."/>
            <person name="Luo M.C."/>
            <person name="Dvorak J."/>
            <person name="Tong Y."/>
            <person name="Wang J."/>
            <person name="Yang H."/>
            <person name="Li Z."/>
            <person name="Wang D."/>
            <person name="Zhang A."/>
            <person name="Wang J."/>
        </authorList>
    </citation>
    <scope>NUCLEOTIDE SEQUENCE</scope>
    <source>
        <strain evidence="3">cv. G1812</strain>
    </source>
</reference>
<dbReference type="AlphaFoldDB" id="A0A8R7VAL3"/>
<protein>
    <recommendedName>
        <fullName evidence="1">F-box domain-containing protein</fullName>
    </recommendedName>
</protein>
<evidence type="ECO:0000259" key="1">
    <source>
        <dbReference type="PROSITE" id="PS50181"/>
    </source>
</evidence>
<reference evidence="2" key="3">
    <citation type="submission" date="2022-06" db="UniProtKB">
        <authorList>
            <consortium name="EnsemblPlants"/>
        </authorList>
    </citation>
    <scope>IDENTIFICATION</scope>
</reference>
<dbReference type="InterPro" id="IPR036047">
    <property type="entry name" value="F-box-like_dom_sf"/>
</dbReference>
<feature type="domain" description="F-box" evidence="1">
    <location>
        <begin position="5"/>
        <end position="55"/>
    </location>
</feature>